<accession>A0A410MB05</accession>
<dbReference type="InterPro" id="IPR027417">
    <property type="entry name" value="P-loop_NTPase"/>
</dbReference>
<proteinExistence type="inferred from homology"/>
<dbReference type="InterPro" id="IPR003439">
    <property type="entry name" value="ABC_transporter-like_ATP-bd"/>
</dbReference>
<dbReference type="Pfam" id="PF00005">
    <property type="entry name" value="ABC_tran"/>
    <property type="match status" value="1"/>
</dbReference>
<dbReference type="SUPFAM" id="SSF52540">
    <property type="entry name" value="P-loop containing nucleoside triphosphate hydrolases"/>
    <property type="match status" value="1"/>
</dbReference>
<dbReference type="AlphaFoldDB" id="A0A410MB05"/>
<dbReference type="PROSITE" id="PS50893">
    <property type="entry name" value="ABC_TRANSPORTER_2"/>
    <property type="match status" value="1"/>
</dbReference>
<dbReference type="GO" id="GO:0016887">
    <property type="term" value="F:ATP hydrolysis activity"/>
    <property type="evidence" value="ECO:0007669"/>
    <property type="project" value="InterPro"/>
</dbReference>
<evidence type="ECO:0000259" key="5">
    <source>
        <dbReference type="PROSITE" id="PS50893"/>
    </source>
</evidence>
<dbReference type="KEGG" id="hli:HLI_06530"/>
<dbReference type="InterPro" id="IPR017871">
    <property type="entry name" value="ABC_transporter-like_CS"/>
</dbReference>
<name>A0A410MB05_9BACI</name>
<dbReference type="RefSeq" id="WP_128524024.1">
    <property type="nucleotide sequence ID" value="NZ_CP026118.1"/>
</dbReference>
<dbReference type="CDD" id="cd03230">
    <property type="entry name" value="ABC_DR_subfamily_A"/>
    <property type="match status" value="1"/>
</dbReference>
<dbReference type="Gene3D" id="3.40.50.300">
    <property type="entry name" value="P-loop containing nucleotide triphosphate hydrolases"/>
    <property type="match status" value="1"/>
</dbReference>
<feature type="domain" description="ABC transporter" evidence="5">
    <location>
        <begin position="2"/>
        <end position="227"/>
    </location>
</feature>
<dbReference type="PROSITE" id="PS00211">
    <property type="entry name" value="ABC_TRANSPORTER_1"/>
    <property type="match status" value="1"/>
</dbReference>
<protein>
    <submittedName>
        <fullName evidence="6">ABC transporter ATP-binding protein</fullName>
    </submittedName>
</protein>
<comment type="similarity">
    <text evidence="1">Belongs to the ABC transporter superfamily.</text>
</comment>
<dbReference type="EMBL" id="CP026118">
    <property type="protein sequence ID" value="QAS51897.1"/>
    <property type="molecule type" value="Genomic_DNA"/>
</dbReference>
<keyword evidence="2" id="KW-0813">Transport</keyword>
<dbReference type="SMART" id="SM00382">
    <property type="entry name" value="AAA"/>
    <property type="match status" value="1"/>
</dbReference>
<keyword evidence="4 6" id="KW-0067">ATP-binding</keyword>
<dbReference type="GO" id="GO:0005524">
    <property type="term" value="F:ATP binding"/>
    <property type="evidence" value="ECO:0007669"/>
    <property type="project" value="UniProtKB-KW"/>
</dbReference>
<evidence type="ECO:0000256" key="1">
    <source>
        <dbReference type="ARBA" id="ARBA00005417"/>
    </source>
</evidence>
<dbReference type="InterPro" id="IPR003593">
    <property type="entry name" value="AAA+_ATPase"/>
</dbReference>
<evidence type="ECO:0000256" key="4">
    <source>
        <dbReference type="ARBA" id="ARBA00022840"/>
    </source>
</evidence>
<evidence type="ECO:0000313" key="7">
    <source>
        <dbReference type="Proteomes" id="UP000287756"/>
    </source>
</evidence>
<dbReference type="PANTHER" id="PTHR43335:SF11">
    <property type="entry name" value="ABC TRANSPORTER RELATED"/>
    <property type="match status" value="1"/>
</dbReference>
<evidence type="ECO:0000313" key="6">
    <source>
        <dbReference type="EMBL" id="QAS51897.1"/>
    </source>
</evidence>
<sequence length="307" mass="34685">MISVKSLVKSYDKHAAVNDISFQLSPGKCVALLGPNGAGKTTTLRMMAGLITPTCGDVQLEGSKDDDIRHHIGYLPQHPQYHGWMTGREFLIYVARLARLSKKDAHQQADQLLKRVGIDAVKNRRIAKYSGGMKQRLGIAQAMIHKPKVLMLDEPVSALDPLGRRDVLDLMEELKQETTLLYSTHILSDAEEASDEILLMHEGSIIESGPLENVKERHQVDKISLRFADNPENYQKQLDKLEIVTKTEYNKQVLQVYVKNTLDARDEILSLAAKEKWPLLQFEVGRTSLEDLFMKVVNEYAMADHLQ</sequence>
<dbReference type="Pfam" id="PF13732">
    <property type="entry name" value="DrrA1-3_C"/>
    <property type="match status" value="1"/>
</dbReference>
<reference evidence="6 7" key="1">
    <citation type="submission" date="2018-01" db="EMBL/GenBank/DDBJ databases">
        <title>The whole genome sequencing and assembly of Halobacillus litoralis ERB031 strain.</title>
        <authorList>
            <person name="Lee S.-J."/>
            <person name="Park M.-K."/>
            <person name="Kim J.-Y."/>
            <person name="Lee Y.-J."/>
            <person name="Yi H."/>
            <person name="Bahn Y.-S."/>
            <person name="Kim J.F."/>
            <person name="Lee D.-W."/>
        </authorList>
    </citation>
    <scope>NUCLEOTIDE SEQUENCE [LARGE SCALE GENOMIC DNA]</scope>
    <source>
        <strain evidence="6 7">ERB 031</strain>
    </source>
</reference>
<dbReference type="InterPro" id="IPR025302">
    <property type="entry name" value="DrrA1/2-like_C"/>
</dbReference>
<evidence type="ECO:0000256" key="3">
    <source>
        <dbReference type="ARBA" id="ARBA00022741"/>
    </source>
</evidence>
<gene>
    <name evidence="6" type="ORF">HLI_06530</name>
</gene>
<evidence type="ECO:0000256" key="2">
    <source>
        <dbReference type="ARBA" id="ARBA00022448"/>
    </source>
</evidence>
<keyword evidence="3" id="KW-0547">Nucleotide-binding</keyword>
<dbReference type="PANTHER" id="PTHR43335">
    <property type="entry name" value="ABC TRANSPORTER, ATP-BINDING PROTEIN"/>
    <property type="match status" value="1"/>
</dbReference>
<dbReference type="OrthoDB" id="9804819at2"/>
<dbReference type="Proteomes" id="UP000287756">
    <property type="component" value="Chromosome"/>
</dbReference>
<organism evidence="6 7">
    <name type="scientific">Halobacillus litoralis</name>
    <dbReference type="NCBI Taxonomy" id="45668"/>
    <lineage>
        <taxon>Bacteria</taxon>
        <taxon>Bacillati</taxon>
        <taxon>Bacillota</taxon>
        <taxon>Bacilli</taxon>
        <taxon>Bacillales</taxon>
        <taxon>Bacillaceae</taxon>
        <taxon>Halobacillus</taxon>
    </lineage>
</organism>